<reference evidence="2" key="1">
    <citation type="journal article" date="2020" name="Stud. Mycol.">
        <title>101 Dothideomycetes genomes: a test case for predicting lifestyles and emergence of pathogens.</title>
        <authorList>
            <person name="Haridas S."/>
            <person name="Albert R."/>
            <person name="Binder M."/>
            <person name="Bloem J."/>
            <person name="Labutti K."/>
            <person name="Salamov A."/>
            <person name="Andreopoulos B."/>
            <person name="Baker S."/>
            <person name="Barry K."/>
            <person name="Bills G."/>
            <person name="Bluhm B."/>
            <person name="Cannon C."/>
            <person name="Castanera R."/>
            <person name="Culley D."/>
            <person name="Daum C."/>
            <person name="Ezra D."/>
            <person name="Gonzalez J."/>
            <person name="Henrissat B."/>
            <person name="Kuo A."/>
            <person name="Liang C."/>
            <person name="Lipzen A."/>
            <person name="Lutzoni F."/>
            <person name="Magnuson J."/>
            <person name="Mondo S."/>
            <person name="Nolan M."/>
            <person name="Ohm R."/>
            <person name="Pangilinan J."/>
            <person name="Park H.-J."/>
            <person name="Ramirez L."/>
            <person name="Alfaro M."/>
            <person name="Sun H."/>
            <person name="Tritt A."/>
            <person name="Yoshinaga Y."/>
            <person name="Zwiers L.-H."/>
            <person name="Turgeon B."/>
            <person name="Goodwin S."/>
            <person name="Spatafora J."/>
            <person name="Crous P."/>
            <person name="Grigoriev I."/>
        </authorList>
    </citation>
    <scope>NUCLEOTIDE SEQUENCE</scope>
    <source>
        <strain evidence="2">CBS 175.79</strain>
    </source>
</reference>
<dbReference type="RefSeq" id="XP_033379300.1">
    <property type="nucleotide sequence ID" value="XM_033534281.1"/>
</dbReference>
<dbReference type="EMBL" id="ML978075">
    <property type="protein sequence ID" value="KAF2010961.1"/>
    <property type="molecule type" value="Genomic_DNA"/>
</dbReference>
<feature type="signal peptide" evidence="1">
    <location>
        <begin position="1"/>
        <end position="21"/>
    </location>
</feature>
<keyword evidence="3" id="KW-1185">Reference proteome</keyword>
<evidence type="ECO:0000313" key="3">
    <source>
        <dbReference type="Proteomes" id="UP000799778"/>
    </source>
</evidence>
<protein>
    <submittedName>
        <fullName evidence="2">Uncharacterized protein</fullName>
    </submittedName>
</protein>
<gene>
    <name evidence="2" type="ORF">BU24DRAFT_49757</name>
</gene>
<evidence type="ECO:0000313" key="2">
    <source>
        <dbReference type="EMBL" id="KAF2010961.1"/>
    </source>
</evidence>
<keyword evidence="1" id="KW-0732">Signal</keyword>
<organism evidence="2 3">
    <name type="scientific">Aaosphaeria arxii CBS 175.79</name>
    <dbReference type="NCBI Taxonomy" id="1450172"/>
    <lineage>
        <taxon>Eukaryota</taxon>
        <taxon>Fungi</taxon>
        <taxon>Dikarya</taxon>
        <taxon>Ascomycota</taxon>
        <taxon>Pezizomycotina</taxon>
        <taxon>Dothideomycetes</taxon>
        <taxon>Pleosporomycetidae</taxon>
        <taxon>Pleosporales</taxon>
        <taxon>Pleosporales incertae sedis</taxon>
        <taxon>Aaosphaeria</taxon>
    </lineage>
</organism>
<dbReference type="GeneID" id="54291678"/>
<dbReference type="Proteomes" id="UP000799778">
    <property type="component" value="Unassembled WGS sequence"/>
</dbReference>
<sequence>MAVLWLGLWLSWGVVVKYANGMVQLSEPENRNVKEEGSDNDQRTATRLLTDSFMSIARSLRGPAKTRQAVSGWVGHVMCSHLTPILSIIKPRRFTGLSRLLSSGRNSATLKGLPPFHFEEFLGFCEAILTETKPTLQKSHLANHLQVDELVPNRTF</sequence>
<feature type="chain" id="PRO_5025686923" evidence="1">
    <location>
        <begin position="22"/>
        <end position="156"/>
    </location>
</feature>
<evidence type="ECO:0000256" key="1">
    <source>
        <dbReference type="SAM" id="SignalP"/>
    </source>
</evidence>
<name>A0A6A5XDK3_9PLEO</name>
<dbReference type="AlphaFoldDB" id="A0A6A5XDK3"/>
<proteinExistence type="predicted"/>
<accession>A0A6A5XDK3</accession>